<dbReference type="SMART" id="SM00034">
    <property type="entry name" value="CLECT"/>
    <property type="match status" value="1"/>
</dbReference>
<reference evidence="4" key="1">
    <citation type="submission" date="2023-05" db="EMBL/GenBank/DDBJ databases">
        <title>High-quality long-read genome of Scophthalmus maximus.</title>
        <authorList>
            <person name="Lien S."/>
            <person name="Martinez P."/>
        </authorList>
    </citation>
    <scope>NUCLEOTIDE SEQUENCE [LARGE SCALE GENOMIC DNA]</scope>
</reference>
<dbReference type="Gene3D" id="3.10.100.10">
    <property type="entry name" value="Mannose-Binding Protein A, subunit A"/>
    <property type="match status" value="1"/>
</dbReference>
<dbReference type="InterPro" id="IPR016187">
    <property type="entry name" value="CTDL_fold"/>
</dbReference>
<protein>
    <recommendedName>
        <fullName evidence="3">C-type lectin domain-containing protein</fullName>
    </recommendedName>
</protein>
<dbReference type="CDD" id="cd03590">
    <property type="entry name" value="CLECT_DC-SIGN_like"/>
    <property type="match status" value="1"/>
</dbReference>
<reference evidence="4" key="2">
    <citation type="submission" date="2025-08" db="UniProtKB">
        <authorList>
            <consortium name="Ensembl"/>
        </authorList>
    </citation>
    <scope>IDENTIFICATION</scope>
</reference>
<dbReference type="Ensembl" id="ENSSMAT00000070440.1">
    <property type="protein sequence ID" value="ENSSMAP00000070744.1"/>
    <property type="gene ID" value="ENSSMAG00000026809.1"/>
</dbReference>
<dbReference type="InterPro" id="IPR033989">
    <property type="entry name" value="CD209-like_CTLD"/>
</dbReference>
<dbReference type="Pfam" id="PF00059">
    <property type="entry name" value="Lectin_C"/>
    <property type="match status" value="1"/>
</dbReference>
<evidence type="ECO:0000313" key="5">
    <source>
        <dbReference type="Proteomes" id="UP000694558"/>
    </source>
</evidence>
<evidence type="ECO:0000259" key="3">
    <source>
        <dbReference type="PROSITE" id="PS50041"/>
    </source>
</evidence>
<keyword evidence="1" id="KW-0430">Lectin</keyword>
<dbReference type="InterPro" id="IPR050111">
    <property type="entry name" value="C-type_lectin/snaclec_domain"/>
</dbReference>
<evidence type="ECO:0000256" key="2">
    <source>
        <dbReference type="ARBA" id="ARBA00023157"/>
    </source>
</evidence>
<dbReference type="InterPro" id="IPR001304">
    <property type="entry name" value="C-type_lectin-like"/>
</dbReference>
<dbReference type="PROSITE" id="PS50041">
    <property type="entry name" value="C_TYPE_LECTIN_2"/>
    <property type="match status" value="1"/>
</dbReference>
<keyword evidence="2" id="KW-1015">Disulfide bond</keyword>
<organism evidence="4 5">
    <name type="scientific">Scophthalmus maximus</name>
    <name type="common">Turbot</name>
    <name type="synonym">Psetta maxima</name>
    <dbReference type="NCBI Taxonomy" id="52904"/>
    <lineage>
        <taxon>Eukaryota</taxon>
        <taxon>Metazoa</taxon>
        <taxon>Chordata</taxon>
        <taxon>Craniata</taxon>
        <taxon>Vertebrata</taxon>
        <taxon>Euteleostomi</taxon>
        <taxon>Actinopterygii</taxon>
        <taxon>Neopterygii</taxon>
        <taxon>Teleostei</taxon>
        <taxon>Neoteleostei</taxon>
        <taxon>Acanthomorphata</taxon>
        <taxon>Carangaria</taxon>
        <taxon>Pleuronectiformes</taxon>
        <taxon>Pleuronectoidei</taxon>
        <taxon>Scophthalmidae</taxon>
        <taxon>Scophthalmus</taxon>
    </lineage>
</organism>
<name>A0A8D3EG35_SCOMX</name>
<accession>A0A8D3EG35</accession>
<proteinExistence type="predicted"/>
<evidence type="ECO:0000313" key="4">
    <source>
        <dbReference type="Ensembl" id="ENSSMAP00000070744.1"/>
    </source>
</evidence>
<dbReference type="Proteomes" id="UP000694558">
    <property type="component" value="Chromosome 8"/>
</dbReference>
<dbReference type="SUPFAM" id="SSF56436">
    <property type="entry name" value="C-type lectin-like"/>
    <property type="match status" value="1"/>
</dbReference>
<sequence>MFIFPLLVSSTDHYTQQGWLYFNHSVYYISSVQKSWQDSRYDCLQRGADLVIINSKEEQVLIIFQFSFTTHFKRNSWIGLTDTETEWTWKWVDGTLYWHSGEPNSYQRRDEDCASTRFYDDANSWNDDHCNLLYFWICEKMVA</sequence>
<dbReference type="PROSITE" id="PS00615">
    <property type="entry name" value="C_TYPE_LECTIN_1"/>
    <property type="match status" value="1"/>
</dbReference>
<evidence type="ECO:0000256" key="1">
    <source>
        <dbReference type="ARBA" id="ARBA00022734"/>
    </source>
</evidence>
<dbReference type="GO" id="GO:0030246">
    <property type="term" value="F:carbohydrate binding"/>
    <property type="evidence" value="ECO:0007669"/>
    <property type="project" value="UniProtKB-KW"/>
</dbReference>
<dbReference type="AlphaFoldDB" id="A0A8D3EG35"/>
<dbReference type="InterPro" id="IPR016186">
    <property type="entry name" value="C-type_lectin-like/link_sf"/>
</dbReference>
<dbReference type="PANTHER" id="PTHR22803">
    <property type="entry name" value="MANNOSE, PHOSPHOLIPASE, LECTIN RECEPTOR RELATED"/>
    <property type="match status" value="1"/>
</dbReference>
<feature type="domain" description="C-type lectin" evidence="3">
    <location>
        <begin position="22"/>
        <end position="139"/>
    </location>
</feature>
<dbReference type="InterPro" id="IPR018378">
    <property type="entry name" value="C-type_lectin_CS"/>
</dbReference>
<dbReference type="GeneTree" id="ENSGT01020000230338"/>